<gene>
    <name evidence="1" type="ORF">BO88DRAFT_88474</name>
</gene>
<dbReference type="AlphaFoldDB" id="A0A319B2W1"/>
<organism evidence="1 2">
    <name type="scientific">Aspergillus vadensis (strain CBS 113365 / IMI 142717 / IBT 24658)</name>
    <dbReference type="NCBI Taxonomy" id="1448311"/>
    <lineage>
        <taxon>Eukaryota</taxon>
        <taxon>Fungi</taxon>
        <taxon>Dikarya</taxon>
        <taxon>Ascomycota</taxon>
        <taxon>Pezizomycotina</taxon>
        <taxon>Eurotiomycetes</taxon>
        <taxon>Eurotiomycetidae</taxon>
        <taxon>Eurotiales</taxon>
        <taxon>Aspergillaceae</taxon>
        <taxon>Aspergillus</taxon>
        <taxon>Aspergillus subgen. Circumdati</taxon>
    </lineage>
</organism>
<evidence type="ECO:0000313" key="2">
    <source>
        <dbReference type="Proteomes" id="UP000248405"/>
    </source>
</evidence>
<accession>A0A319B2W1</accession>
<protein>
    <submittedName>
        <fullName evidence="1">Uncharacterized protein</fullName>
    </submittedName>
</protein>
<dbReference type="RefSeq" id="XP_025560623.1">
    <property type="nucleotide sequence ID" value="XM_025713226.1"/>
</dbReference>
<keyword evidence="2" id="KW-1185">Reference proteome</keyword>
<name>A0A319B2W1_ASPVC</name>
<proteinExistence type="predicted"/>
<reference evidence="1" key="1">
    <citation type="submission" date="2016-12" db="EMBL/GenBank/DDBJ databases">
        <title>The genomes of Aspergillus section Nigri reveals drivers in fungal speciation.</title>
        <authorList>
            <consortium name="DOE Joint Genome Institute"/>
            <person name="Vesth T.C."/>
            <person name="Nybo J."/>
            <person name="Theobald S."/>
            <person name="Brandl J."/>
            <person name="Frisvad J.C."/>
            <person name="Nielsen K.F."/>
            <person name="Lyhne E.K."/>
            <person name="Kogle M.E."/>
            <person name="Kuo A."/>
            <person name="Riley R."/>
            <person name="Clum A."/>
            <person name="Nolan M."/>
            <person name="Lipzen A."/>
            <person name="Salamov A."/>
            <person name="Henrissat B."/>
            <person name="Wiebenga A."/>
            <person name="De Vries R.P."/>
            <person name="Grigoriev I.V."/>
            <person name="Mortensen U.H."/>
            <person name="Andersen M.R."/>
            <person name="Baker S.E."/>
        </authorList>
    </citation>
    <scope>NUCLEOTIDE SEQUENCE [LARGE SCALE GENOMIC DNA]</scope>
    <source>
        <strain evidence="1">CBS 113365</strain>
    </source>
</reference>
<dbReference type="GeneID" id="37217818"/>
<dbReference type="EMBL" id="KZ821632">
    <property type="protein sequence ID" value="PYH66829.1"/>
    <property type="molecule type" value="Genomic_DNA"/>
</dbReference>
<evidence type="ECO:0000313" key="1">
    <source>
        <dbReference type="EMBL" id="PYH66829.1"/>
    </source>
</evidence>
<dbReference type="Proteomes" id="UP000248405">
    <property type="component" value="Unassembled WGS sequence"/>
</dbReference>
<sequence>MVIVFCTVFRLSIISIVYLSASLTYHRHHVPGQWRPSSTAYLPLFLAASNRRTT</sequence>